<proteinExistence type="predicted"/>
<dbReference type="GO" id="GO:0005112">
    <property type="term" value="F:Notch binding"/>
    <property type="evidence" value="ECO:0007669"/>
    <property type="project" value="TreeGrafter"/>
</dbReference>
<comment type="caution">
    <text evidence="5">Lacks conserved residue(s) required for the propagation of feature annotation.</text>
</comment>
<accession>A0A1V4JNW3</accession>
<keyword evidence="8" id="KW-1185">Reference proteome</keyword>
<dbReference type="InterPro" id="IPR000152">
    <property type="entry name" value="EGF-type_Asp/Asn_hydroxyl_site"/>
</dbReference>
<dbReference type="PANTHER" id="PTHR12916">
    <property type="entry name" value="CYTOCHROME C OXIDASE POLYPEPTIDE VIC-2"/>
    <property type="match status" value="1"/>
</dbReference>
<dbReference type="InterPro" id="IPR001881">
    <property type="entry name" value="EGF-like_Ca-bd_dom"/>
</dbReference>
<dbReference type="PANTHER" id="PTHR12916:SF4">
    <property type="entry name" value="UNINFLATABLE, ISOFORM C"/>
    <property type="match status" value="1"/>
</dbReference>
<feature type="disulfide bond" evidence="5">
    <location>
        <begin position="131"/>
        <end position="140"/>
    </location>
</feature>
<name>A0A1V4JNW3_PATFA</name>
<dbReference type="SMART" id="SM00179">
    <property type="entry name" value="EGF_CA"/>
    <property type="match status" value="3"/>
</dbReference>
<comment type="caution">
    <text evidence="7">The sequence shown here is derived from an EMBL/GenBank/DDBJ whole genome shotgun (WGS) entry which is preliminary data.</text>
</comment>
<dbReference type="STRING" id="372326.A0A1V4JNW3"/>
<dbReference type="InterPro" id="IPR000742">
    <property type="entry name" value="EGF"/>
</dbReference>
<dbReference type="Pfam" id="PF00008">
    <property type="entry name" value="EGF"/>
    <property type="match status" value="1"/>
</dbReference>
<dbReference type="FunFam" id="2.10.25.10:FF:000162">
    <property type="entry name" value="Coagulation factor X (Predicted)"/>
    <property type="match status" value="1"/>
</dbReference>
<dbReference type="SMART" id="SM00181">
    <property type="entry name" value="EGF"/>
    <property type="match status" value="3"/>
</dbReference>
<evidence type="ECO:0000259" key="6">
    <source>
        <dbReference type="PROSITE" id="PS50026"/>
    </source>
</evidence>
<protein>
    <recommendedName>
        <fullName evidence="6">EGF-like domain-containing protein</fullName>
    </recommendedName>
</protein>
<dbReference type="PROSITE" id="PS50026">
    <property type="entry name" value="EGF_3"/>
    <property type="match status" value="3"/>
</dbReference>
<keyword evidence="2" id="KW-0732">Signal</keyword>
<organism evidence="7 8">
    <name type="scientific">Patagioenas fasciata monilis</name>
    <dbReference type="NCBI Taxonomy" id="372326"/>
    <lineage>
        <taxon>Eukaryota</taxon>
        <taxon>Metazoa</taxon>
        <taxon>Chordata</taxon>
        <taxon>Craniata</taxon>
        <taxon>Vertebrata</taxon>
        <taxon>Euteleostomi</taxon>
        <taxon>Archelosauria</taxon>
        <taxon>Archosauria</taxon>
        <taxon>Dinosauria</taxon>
        <taxon>Saurischia</taxon>
        <taxon>Theropoda</taxon>
        <taxon>Coelurosauria</taxon>
        <taxon>Aves</taxon>
        <taxon>Neognathae</taxon>
        <taxon>Neoaves</taxon>
        <taxon>Columbimorphae</taxon>
        <taxon>Columbiformes</taxon>
        <taxon>Columbidae</taxon>
        <taxon>Patagioenas</taxon>
    </lineage>
</organism>
<evidence type="ECO:0000256" key="1">
    <source>
        <dbReference type="ARBA" id="ARBA00022536"/>
    </source>
</evidence>
<dbReference type="InterPro" id="IPR013032">
    <property type="entry name" value="EGF-like_CS"/>
</dbReference>
<dbReference type="Proteomes" id="UP000190648">
    <property type="component" value="Unassembled WGS sequence"/>
</dbReference>
<dbReference type="PRINTS" id="PR00010">
    <property type="entry name" value="EGFBLOOD"/>
</dbReference>
<dbReference type="GO" id="GO:0005509">
    <property type="term" value="F:calcium ion binding"/>
    <property type="evidence" value="ECO:0007669"/>
    <property type="project" value="InterPro"/>
</dbReference>
<dbReference type="Gene3D" id="2.10.25.10">
    <property type="entry name" value="Laminin"/>
    <property type="match status" value="3"/>
</dbReference>
<dbReference type="SUPFAM" id="SSF57196">
    <property type="entry name" value="EGF/Laminin"/>
    <property type="match status" value="2"/>
</dbReference>
<dbReference type="GO" id="GO:0007219">
    <property type="term" value="P:Notch signaling pathway"/>
    <property type="evidence" value="ECO:0007669"/>
    <property type="project" value="TreeGrafter"/>
</dbReference>
<feature type="domain" description="EGF-like" evidence="6">
    <location>
        <begin position="143"/>
        <end position="176"/>
    </location>
</feature>
<dbReference type="PROSITE" id="PS00010">
    <property type="entry name" value="ASX_HYDROXYL"/>
    <property type="match status" value="3"/>
</dbReference>
<keyword evidence="4 5" id="KW-1015">Disulfide bond</keyword>
<dbReference type="PROSITE" id="PS01187">
    <property type="entry name" value="EGF_CA"/>
    <property type="match status" value="1"/>
</dbReference>
<dbReference type="CDD" id="cd00054">
    <property type="entry name" value="EGF_CA"/>
    <property type="match status" value="3"/>
</dbReference>
<evidence type="ECO:0000313" key="8">
    <source>
        <dbReference type="Proteomes" id="UP000190648"/>
    </source>
</evidence>
<evidence type="ECO:0000256" key="4">
    <source>
        <dbReference type="ARBA" id="ARBA00023157"/>
    </source>
</evidence>
<dbReference type="PROSITE" id="PS00022">
    <property type="entry name" value="EGF_1"/>
    <property type="match status" value="1"/>
</dbReference>
<dbReference type="AlphaFoldDB" id="A0A1V4JNW3"/>
<reference evidence="7 8" key="1">
    <citation type="submission" date="2016-02" db="EMBL/GenBank/DDBJ databases">
        <title>Band-tailed pigeon sequencing and assembly.</title>
        <authorList>
            <person name="Soares A.E."/>
            <person name="Novak B.J."/>
            <person name="Rice E.S."/>
            <person name="O'Connell B."/>
            <person name="Chang D."/>
            <person name="Weber S."/>
            <person name="Shapiro B."/>
        </authorList>
    </citation>
    <scope>NUCLEOTIDE SEQUENCE [LARGE SCALE GENOMIC DNA]</scope>
    <source>
        <strain evidence="7">BTP2013</strain>
        <tissue evidence="7">Blood</tissue>
    </source>
</reference>
<evidence type="ECO:0000256" key="5">
    <source>
        <dbReference type="PROSITE-ProRule" id="PRU00076"/>
    </source>
</evidence>
<evidence type="ECO:0000256" key="3">
    <source>
        <dbReference type="ARBA" id="ARBA00022737"/>
    </source>
</evidence>
<feature type="disulfide bond" evidence="5">
    <location>
        <begin position="93"/>
        <end position="102"/>
    </location>
</feature>
<feature type="domain" description="EGF-like" evidence="6">
    <location>
        <begin position="67"/>
        <end position="103"/>
    </location>
</feature>
<sequence length="178" mass="19890">MDYGDKVNIITQGQQECLIPDDKTKTEEEIPCYVDSWFCRRCHTQGFVSMTTVPCLRSFSGQYCEIEMNECDSTPCLNGAVCQDDVNSYDCFCPEGFEGLNCEINFDECTYGFCKSNSTCLDLVADYSCVCPPGFTDKNCSTDIDECFFKPCKNGGDCHDLIGEFYCSCLPGKKSVDV</sequence>
<dbReference type="InterPro" id="IPR018097">
    <property type="entry name" value="EGF_Ca-bd_CS"/>
</dbReference>
<evidence type="ECO:0000313" key="7">
    <source>
        <dbReference type="EMBL" id="OPJ73417.1"/>
    </source>
</evidence>
<dbReference type="EMBL" id="LSYS01006902">
    <property type="protein sequence ID" value="OPJ73417.1"/>
    <property type="molecule type" value="Genomic_DNA"/>
</dbReference>
<dbReference type="OrthoDB" id="283575at2759"/>
<keyword evidence="3" id="KW-0677">Repeat</keyword>
<keyword evidence="1 5" id="KW-0245">EGF-like domain</keyword>
<dbReference type="PROSITE" id="PS01186">
    <property type="entry name" value="EGF_2"/>
    <property type="match status" value="2"/>
</dbReference>
<evidence type="ECO:0000256" key="2">
    <source>
        <dbReference type="ARBA" id="ARBA00022729"/>
    </source>
</evidence>
<dbReference type="Pfam" id="PF12661">
    <property type="entry name" value="hEGF"/>
    <property type="match status" value="2"/>
</dbReference>
<feature type="domain" description="EGF-like" evidence="6">
    <location>
        <begin position="105"/>
        <end position="141"/>
    </location>
</feature>
<gene>
    <name evidence="7" type="ORF">AV530_005774</name>
</gene>